<organism evidence="8">
    <name type="scientific">marine metagenome</name>
    <dbReference type="NCBI Taxonomy" id="408172"/>
    <lineage>
        <taxon>unclassified sequences</taxon>
        <taxon>metagenomes</taxon>
        <taxon>ecological metagenomes</taxon>
    </lineage>
</organism>
<dbReference type="FunFam" id="1.20.1200.10:FF:000001">
    <property type="entry name" value="Cob(I)yrinic acid a,c-diamide adenosyltransferase"/>
    <property type="match status" value="1"/>
</dbReference>
<dbReference type="InterPro" id="IPR029499">
    <property type="entry name" value="PduO-typ"/>
</dbReference>
<dbReference type="GO" id="GO:0008817">
    <property type="term" value="F:corrinoid adenosyltransferase activity"/>
    <property type="evidence" value="ECO:0007669"/>
    <property type="project" value="TreeGrafter"/>
</dbReference>
<protein>
    <recommendedName>
        <fullName evidence="7">Cobalamin adenosyltransferase-like domain-containing protein</fullName>
    </recommendedName>
</protein>
<feature type="domain" description="Cobalamin adenosyltransferase-like" evidence="7">
    <location>
        <begin position="14"/>
        <end position="184"/>
    </location>
</feature>
<keyword evidence="3" id="KW-0808">Transferase</keyword>
<keyword evidence="5" id="KW-0067">ATP-binding</keyword>
<dbReference type="InterPro" id="IPR016030">
    <property type="entry name" value="CblAdoTrfase-like"/>
</dbReference>
<dbReference type="GO" id="GO:0005524">
    <property type="term" value="F:ATP binding"/>
    <property type="evidence" value="ECO:0007669"/>
    <property type="project" value="UniProtKB-KW"/>
</dbReference>
<reference evidence="8" key="1">
    <citation type="submission" date="2018-05" db="EMBL/GenBank/DDBJ databases">
        <authorList>
            <person name="Lanie J.A."/>
            <person name="Ng W.-L."/>
            <person name="Kazmierczak K.M."/>
            <person name="Andrzejewski T.M."/>
            <person name="Davidsen T.M."/>
            <person name="Wayne K.J."/>
            <person name="Tettelin H."/>
            <person name="Glass J.I."/>
            <person name="Rusch D."/>
            <person name="Podicherti R."/>
            <person name="Tsui H.-C.T."/>
            <person name="Winkler M.E."/>
        </authorList>
    </citation>
    <scope>NUCLEOTIDE SEQUENCE</scope>
</reference>
<dbReference type="EMBL" id="UINC01005883">
    <property type="protein sequence ID" value="SVA24149.1"/>
    <property type="molecule type" value="Genomic_DNA"/>
</dbReference>
<dbReference type="PANTHER" id="PTHR12213:SF0">
    <property type="entry name" value="CORRINOID ADENOSYLTRANSFERASE MMAB"/>
    <property type="match status" value="1"/>
</dbReference>
<evidence type="ECO:0000256" key="4">
    <source>
        <dbReference type="ARBA" id="ARBA00022741"/>
    </source>
</evidence>
<gene>
    <name evidence="8" type="ORF">METZ01_LOCUS77003</name>
</gene>
<evidence type="ECO:0000256" key="2">
    <source>
        <dbReference type="ARBA" id="ARBA00011233"/>
    </source>
</evidence>
<evidence type="ECO:0000256" key="1">
    <source>
        <dbReference type="ARBA" id="ARBA00007487"/>
    </source>
</evidence>
<evidence type="ECO:0000256" key="5">
    <source>
        <dbReference type="ARBA" id="ARBA00022840"/>
    </source>
</evidence>
<name>A0A381U7N1_9ZZZZ</name>
<evidence type="ECO:0000313" key="8">
    <source>
        <dbReference type="EMBL" id="SVA24149.1"/>
    </source>
</evidence>
<accession>A0A381U7N1</accession>
<keyword evidence="6" id="KW-0175">Coiled coil</keyword>
<dbReference type="NCBIfam" id="TIGR00636">
    <property type="entry name" value="PduO_Nterm"/>
    <property type="match status" value="1"/>
</dbReference>
<proteinExistence type="inferred from homology"/>
<evidence type="ECO:0000256" key="6">
    <source>
        <dbReference type="SAM" id="Coils"/>
    </source>
</evidence>
<dbReference type="InterPro" id="IPR036451">
    <property type="entry name" value="CblAdoTrfase-like_sf"/>
</dbReference>
<comment type="similarity">
    <text evidence="1">Belongs to the Cob(I)alamin adenosyltransferase family.</text>
</comment>
<evidence type="ECO:0000259" key="7">
    <source>
        <dbReference type="Pfam" id="PF01923"/>
    </source>
</evidence>
<dbReference type="SUPFAM" id="SSF89028">
    <property type="entry name" value="Cobalamin adenosyltransferase-like"/>
    <property type="match status" value="1"/>
</dbReference>
<comment type="subunit">
    <text evidence="2">Homotrimer.</text>
</comment>
<feature type="coiled-coil region" evidence="6">
    <location>
        <begin position="45"/>
        <end position="94"/>
    </location>
</feature>
<dbReference type="AlphaFoldDB" id="A0A381U7N1"/>
<dbReference type="PANTHER" id="PTHR12213">
    <property type="entry name" value="CORRINOID ADENOSYLTRANSFERASE"/>
    <property type="match status" value="1"/>
</dbReference>
<dbReference type="Pfam" id="PF01923">
    <property type="entry name" value="Cob_adeno_trans"/>
    <property type="match status" value="1"/>
</dbReference>
<evidence type="ECO:0000256" key="3">
    <source>
        <dbReference type="ARBA" id="ARBA00022679"/>
    </source>
</evidence>
<dbReference type="GO" id="GO:0009235">
    <property type="term" value="P:cobalamin metabolic process"/>
    <property type="evidence" value="ECO:0007669"/>
    <property type="project" value="UniProtKB-ARBA"/>
</dbReference>
<sequence>MTDKKSPNIRINKVYTRTGDAGKTRLIGGEKRWKDDARVEAYGTVDELNSEIGLCRELLKEQKEDQFSSLIRFLKSTQNELFNLGTQLASAEDRDSDNLPRLSHDAISKLESEIDTANELLSELTSFVLPGGSVINAQFHMARNVCRRAERRTVTLARNETVDQENIRYLNRLSDALFVWSRWVSHILKDDENLWEPTS</sequence>
<keyword evidence="4" id="KW-0547">Nucleotide-binding</keyword>
<dbReference type="Gene3D" id="1.20.1200.10">
    <property type="entry name" value="Cobalamin adenosyltransferase-like"/>
    <property type="match status" value="1"/>
</dbReference>